<organism evidence="1 2">
    <name type="scientific">Erysipelothrix larvae</name>
    <dbReference type="NCBI Taxonomy" id="1514105"/>
    <lineage>
        <taxon>Bacteria</taxon>
        <taxon>Bacillati</taxon>
        <taxon>Bacillota</taxon>
        <taxon>Erysipelotrichia</taxon>
        <taxon>Erysipelotrichales</taxon>
        <taxon>Erysipelotrichaceae</taxon>
        <taxon>Erysipelothrix</taxon>
    </lineage>
</organism>
<evidence type="ECO:0000313" key="2">
    <source>
        <dbReference type="Proteomes" id="UP000063781"/>
    </source>
</evidence>
<dbReference type="RefSeq" id="WP_067633690.1">
    <property type="nucleotide sequence ID" value="NZ_CP013213.1"/>
</dbReference>
<evidence type="ECO:0000313" key="1">
    <source>
        <dbReference type="EMBL" id="AMC94216.1"/>
    </source>
</evidence>
<accession>A0A109UHH0</accession>
<keyword evidence="2" id="KW-1185">Reference proteome</keyword>
<protein>
    <submittedName>
        <fullName evidence="1">Uncharacterized protein</fullName>
    </submittedName>
</protein>
<name>A0A109UHH0_9FIRM</name>
<dbReference type="AlphaFoldDB" id="A0A109UHH0"/>
<sequence length="128" mass="15252">MRQEVEMKIIELLNNEYENIKIYRYSAKKNSEKPYAVIQTTGKIDATITQDYQIYIQLFDDVNSYSDRLFDIGQKIEKVLKNRVFETDNCYFHMVYDADQYTDDEELAGLQLLEQSYTVRVYGKENND</sequence>
<gene>
    <name evidence="1" type="ORF">AOC36_09540</name>
</gene>
<reference evidence="1 2" key="1">
    <citation type="submission" date="2015-10" db="EMBL/GenBank/DDBJ databases">
        <title>Erysipelothrix larvae sp. LV19 isolated from the larval gut of the rhinoceros beetle, Trypoxylus dichotomus.</title>
        <authorList>
            <person name="Lim S."/>
            <person name="Kim B.-C."/>
        </authorList>
    </citation>
    <scope>NUCLEOTIDE SEQUENCE [LARGE SCALE GENOMIC DNA]</scope>
    <source>
        <strain evidence="1 2">LV19</strain>
    </source>
</reference>
<proteinExistence type="predicted"/>
<dbReference type="KEGG" id="erl:AOC36_09540"/>
<dbReference type="Proteomes" id="UP000063781">
    <property type="component" value="Chromosome"/>
</dbReference>
<dbReference type="STRING" id="1514105.AOC36_09540"/>
<dbReference type="EMBL" id="CP013213">
    <property type="protein sequence ID" value="AMC94216.1"/>
    <property type="molecule type" value="Genomic_DNA"/>
</dbReference>